<dbReference type="RefSeq" id="WP_011319271.1">
    <property type="nucleotide sequence ID" value="NZ_JACKZP010000099.1"/>
</dbReference>
<sequence>MLKYSSIISTSPEIMGGTPVFTGTRVPVETLLDYLKAGESIDDFLDGFPTVTREQVIAFLEETRKQIVDAVA</sequence>
<evidence type="ECO:0000313" key="2">
    <source>
        <dbReference type="Proteomes" id="UP000570851"/>
    </source>
</evidence>
<accession>A0ABR6SD10</accession>
<protein>
    <submittedName>
        <fullName evidence="1">DUF433 domain-containing protein</fullName>
    </submittedName>
</protein>
<dbReference type="Proteomes" id="UP000570851">
    <property type="component" value="Unassembled WGS sequence"/>
</dbReference>
<gene>
    <name evidence="1" type="ORF">GNE12_20475</name>
</gene>
<dbReference type="GeneID" id="58725185"/>
<dbReference type="InterPro" id="IPR009057">
    <property type="entry name" value="Homeodomain-like_sf"/>
</dbReference>
<proteinExistence type="predicted"/>
<organism evidence="1 2">
    <name type="scientific">Trichormus variabilis N2B</name>
    <dbReference type="NCBI Taxonomy" id="2681315"/>
    <lineage>
        <taxon>Bacteria</taxon>
        <taxon>Bacillati</taxon>
        <taxon>Cyanobacteriota</taxon>
        <taxon>Cyanophyceae</taxon>
        <taxon>Nostocales</taxon>
        <taxon>Nostocaceae</taxon>
        <taxon>Trichormus</taxon>
    </lineage>
</organism>
<dbReference type="EMBL" id="JACKZP010000099">
    <property type="protein sequence ID" value="MBC1304294.1"/>
    <property type="molecule type" value="Genomic_DNA"/>
</dbReference>
<dbReference type="SUPFAM" id="SSF46689">
    <property type="entry name" value="Homeodomain-like"/>
    <property type="match status" value="1"/>
</dbReference>
<dbReference type="Pfam" id="PF04255">
    <property type="entry name" value="DUF433"/>
    <property type="match status" value="1"/>
</dbReference>
<keyword evidence="2" id="KW-1185">Reference proteome</keyword>
<dbReference type="PANTHER" id="PTHR34849:SF3">
    <property type="entry name" value="SSR2962 PROTEIN"/>
    <property type="match status" value="1"/>
</dbReference>
<reference evidence="1 2" key="1">
    <citation type="submission" date="2019-11" db="EMBL/GenBank/DDBJ databases">
        <title>Comparison of genomes from free-living endosymbiotic cyanobacteria isolated from Azolla.</title>
        <authorList>
            <person name="Thiel T."/>
            <person name="Pratte B."/>
        </authorList>
    </citation>
    <scope>NUCLEOTIDE SEQUENCE [LARGE SCALE GENOMIC DNA]</scope>
    <source>
        <strain evidence="1 2">N2B</strain>
    </source>
</reference>
<dbReference type="Gene3D" id="1.10.10.10">
    <property type="entry name" value="Winged helix-like DNA-binding domain superfamily/Winged helix DNA-binding domain"/>
    <property type="match status" value="1"/>
</dbReference>
<dbReference type="InterPro" id="IPR007367">
    <property type="entry name" value="DUF433"/>
</dbReference>
<evidence type="ECO:0000313" key="1">
    <source>
        <dbReference type="EMBL" id="MBC1304294.1"/>
    </source>
</evidence>
<comment type="caution">
    <text evidence="1">The sequence shown here is derived from an EMBL/GenBank/DDBJ whole genome shotgun (WGS) entry which is preliminary data.</text>
</comment>
<name>A0ABR6SD10_ANAVA</name>
<dbReference type="PANTHER" id="PTHR34849">
    <property type="entry name" value="SSL5025 PROTEIN"/>
    <property type="match status" value="1"/>
</dbReference>
<dbReference type="InterPro" id="IPR036388">
    <property type="entry name" value="WH-like_DNA-bd_sf"/>
</dbReference>